<feature type="transmembrane region" description="Helical" evidence="5">
    <location>
        <begin position="250"/>
        <end position="272"/>
    </location>
</feature>
<dbReference type="InterPro" id="IPR029787">
    <property type="entry name" value="Nucleotide_cyclase"/>
</dbReference>
<evidence type="ECO:0000256" key="2">
    <source>
        <dbReference type="ARBA" id="ARBA00004665"/>
    </source>
</evidence>
<dbReference type="InterPro" id="IPR033424">
    <property type="entry name" value="MASE4"/>
</dbReference>
<dbReference type="InterPro" id="IPR000160">
    <property type="entry name" value="GGDEF_dom"/>
</dbReference>
<comment type="catalytic activity">
    <reaction evidence="4">
        <text>2 GTP = 3',3'-c-di-GMP + 2 diphosphate</text>
        <dbReference type="Rhea" id="RHEA:24898"/>
        <dbReference type="ChEBI" id="CHEBI:33019"/>
        <dbReference type="ChEBI" id="CHEBI:37565"/>
        <dbReference type="ChEBI" id="CHEBI:58805"/>
        <dbReference type="EC" id="2.7.7.65"/>
    </reaction>
</comment>
<dbReference type="PROSITE" id="PS50887">
    <property type="entry name" value="GGDEF"/>
    <property type="match status" value="1"/>
</dbReference>
<sequence length="463" mass="52187">MFAMLEREKISFLAKGHFLSVASFLLLFCLFAFFIRFGAHRVDVLRSFFPVSTAIVFVLHLFLTIIILIRFHFKNTHLHLLAIASAYGLSSLFLANSLFIYPGVLMSESNINESANALAVDFVIRSFSMAVLFLLSVLFYIKGKCNYVNKSNVITSCAAVILIAIGFAVVIINHNNILQLPIIETDELNYRRLWSSHIGSALIIIWVITTFTVVFFTKLVNGFWFSLSLSCLAFLGSILLMWRSEYVTSLAWYGSHLFEVLATLFVVLAFIYDIYKLYQKGLEDYIESYENSIRDSLTHLYDRRYFNKTLASRIKGASEASPVSLFFIDIDHFKSINDGYGHPVGDKVIRRVADTMVASVRKTDVVARYGGEEFAIILKGLNSKSASKIAENIRNRVSEEVHVHGGPEKVTVSVGVYTITDHHLSVDESISRSDSAMYQAKKSGRDRVVVYSHSASEFEHTTA</sequence>
<feature type="domain" description="GGDEF" evidence="6">
    <location>
        <begin position="321"/>
        <end position="453"/>
    </location>
</feature>
<dbReference type="FunFam" id="3.30.70.270:FF:000001">
    <property type="entry name" value="Diguanylate cyclase domain protein"/>
    <property type="match status" value="1"/>
</dbReference>
<accession>A0ABD7QAM3</accession>
<dbReference type="InterPro" id="IPR050469">
    <property type="entry name" value="Diguanylate_Cyclase"/>
</dbReference>
<feature type="transmembrane region" description="Helical" evidence="5">
    <location>
        <begin position="12"/>
        <end position="35"/>
    </location>
</feature>
<dbReference type="GO" id="GO:0052621">
    <property type="term" value="F:diguanylate cyclase activity"/>
    <property type="evidence" value="ECO:0007669"/>
    <property type="project" value="UniProtKB-EC"/>
</dbReference>
<dbReference type="NCBIfam" id="TIGR00254">
    <property type="entry name" value="GGDEF"/>
    <property type="match status" value="1"/>
</dbReference>
<protein>
    <recommendedName>
        <fullName evidence="3">diguanylate cyclase</fullName>
        <ecNumber evidence="3">2.7.7.65</ecNumber>
    </recommendedName>
</protein>
<proteinExistence type="predicted"/>
<reference evidence="7 8" key="1">
    <citation type="submission" date="2019-02" db="EMBL/GenBank/DDBJ databases">
        <title>Comparative genomic analysis of the Hafnia genus genomes.</title>
        <authorList>
            <person name="Zhiqiu Y."/>
            <person name="Chao Y."/>
            <person name="Yuhui D."/>
            <person name="Di H."/>
            <person name="Bin L."/>
        </authorList>
    </citation>
    <scope>NUCLEOTIDE SEQUENCE [LARGE SCALE GENOMIC DNA]</scope>
    <source>
        <strain evidence="7 8">PCM_1210</strain>
    </source>
</reference>
<dbReference type="AlphaFoldDB" id="A0ABD7QAM3"/>
<dbReference type="Gene3D" id="3.30.70.270">
    <property type="match status" value="1"/>
</dbReference>
<dbReference type="CDD" id="cd01949">
    <property type="entry name" value="GGDEF"/>
    <property type="match status" value="1"/>
</dbReference>
<feature type="transmembrane region" description="Helical" evidence="5">
    <location>
        <begin position="223"/>
        <end position="244"/>
    </location>
</feature>
<dbReference type="Pfam" id="PF00990">
    <property type="entry name" value="GGDEF"/>
    <property type="match status" value="1"/>
</dbReference>
<gene>
    <name evidence="7" type="ORF">EYY96_00905</name>
</gene>
<evidence type="ECO:0000256" key="4">
    <source>
        <dbReference type="ARBA" id="ARBA00034247"/>
    </source>
</evidence>
<keyword evidence="5" id="KW-1133">Transmembrane helix</keyword>
<feature type="transmembrane region" description="Helical" evidence="5">
    <location>
        <begin position="47"/>
        <end position="68"/>
    </location>
</feature>
<dbReference type="PANTHER" id="PTHR45138:SF9">
    <property type="entry name" value="DIGUANYLATE CYCLASE DGCM-RELATED"/>
    <property type="match status" value="1"/>
</dbReference>
<evidence type="ECO:0000313" key="8">
    <source>
        <dbReference type="Proteomes" id="UP000291600"/>
    </source>
</evidence>
<feature type="transmembrane region" description="Helical" evidence="5">
    <location>
        <begin position="194"/>
        <end position="216"/>
    </location>
</feature>
<comment type="pathway">
    <text evidence="2">Purine metabolism; 3',5'-cyclic di-GMP biosynthesis.</text>
</comment>
<name>A0ABD7QAM3_HAFAL</name>
<dbReference type="InterPro" id="IPR043128">
    <property type="entry name" value="Rev_trsase/Diguanyl_cyclase"/>
</dbReference>
<dbReference type="EMBL" id="SITJ01000041">
    <property type="protein sequence ID" value="TBL70951.1"/>
    <property type="molecule type" value="Genomic_DNA"/>
</dbReference>
<evidence type="ECO:0000256" key="5">
    <source>
        <dbReference type="SAM" id="Phobius"/>
    </source>
</evidence>
<dbReference type="PANTHER" id="PTHR45138">
    <property type="entry name" value="REGULATORY COMPONENTS OF SENSORY TRANSDUCTION SYSTEM"/>
    <property type="match status" value="1"/>
</dbReference>
<keyword evidence="5" id="KW-0472">Membrane</keyword>
<evidence type="ECO:0000259" key="6">
    <source>
        <dbReference type="PROSITE" id="PS50887"/>
    </source>
</evidence>
<evidence type="ECO:0000256" key="3">
    <source>
        <dbReference type="ARBA" id="ARBA00012528"/>
    </source>
</evidence>
<evidence type="ECO:0000256" key="1">
    <source>
        <dbReference type="ARBA" id="ARBA00001946"/>
    </source>
</evidence>
<feature type="transmembrane region" description="Helical" evidence="5">
    <location>
        <begin position="122"/>
        <end position="141"/>
    </location>
</feature>
<dbReference type="Proteomes" id="UP000291600">
    <property type="component" value="Unassembled WGS sequence"/>
</dbReference>
<feature type="transmembrane region" description="Helical" evidence="5">
    <location>
        <begin position="80"/>
        <end position="102"/>
    </location>
</feature>
<organism evidence="7 8">
    <name type="scientific">Hafnia alvei</name>
    <dbReference type="NCBI Taxonomy" id="569"/>
    <lineage>
        <taxon>Bacteria</taxon>
        <taxon>Pseudomonadati</taxon>
        <taxon>Pseudomonadota</taxon>
        <taxon>Gammaproteobacteria</taxon>
        <taxon>Enterobacterales</taxon>
        <taxon>Hafniaceae</taxon>
        <taxon>Hafnia</taxon>
    </lineage>
</organism>
<feature type="transmembrane region" description="Helical" evidence="5">
    <location>
        <begin position="153"/>
        <end position="174"/>
    </location>
</feature>
<dbReference type="Pfam" id="PF17158">
    <property type="entry name" value="MASE4"/>
    <property type="match status" value="1"/>
</dbReference>
<dbReference type="EC" id="2.7.7.65" evidence="3"/>
<comment type="cofactor">
    <cofactor evidence="1">
        <name>Mg(2+)</name>
        <dbReference type="ChEBI" id="CHEBI:18420"/>
    </cofactor>
</comment>
<comment type="caution">
    <text evidence="7">The sequence shown here is derived from an EMBL/GenBank/DDBJ whole genome shotgun (WGS) entry which is preliminary data.</text>
</comment>
<dbReference type="SMART" id="SM00267">
    <property type="entry name" value="GGDEF"/>
    <property type="match status" value="1"/>
</dbReference>
<keyword evidence="5" id="KW-0812">Transmembrane</keyword>
<dbReference type="SUPFAM" id="SSF55073">
    <property type="entry name" value="Nucleotide cyclase"/>
    <property type="match status" value="1"/>
</dbReference>
<evidence type="ECO:0000313" key="7">
    <source>
        <dbReference type="EMBL" id="TBL70951.1"/>
    </source>
</evidence>